<keyword evidence="8 13" id="KW-0812">Transmembrane</keyword>
<evidence type="ECO:0000256" key="9">
    <source>
        <dbReference type="ARBA" id="ARBA00022989"/>
    </source>
</evidence>
<evidence type="ECO:0000256" key="10">
    <source>
        <dbReference type="ARBA" id="ARBA00023065"/>
    </source>
</evidence>
<evidence type="ECO:0000256" key="3">
    <source>
        <dbReference type="ARBA" id="ARBA00010199"/>
    </source>
</evidence>
<feature type="transmembrane region" description="Helical" evidence="13">
    <location>
        <begin position="71"/>
        <end position="91"/>
    </location>
</feature>
<comment type="similarity">
    <text evidence="3">Belongs to the multi antimicrobial extrusion (MATE) (TC 2.A.66.1) family.</text>
</comment>
<keyword evidence="10" id="KW-0406">Ion transport</keyword>
<comment type="caution">
    <text evidence="14">The sequence shown here is derived from an EMBL/GenBank/DDBJ whole genome shotgun (WGS) entry which is preliminary data.</text>
</comment>
<comment type="subcellular location">
    <subcellularLocation>
        <location evidence="2">Cell membrane</location>
        <topology evidence="2">Multi-pass membrane protein</topology>
    </subcellularLocation>
</comment>
<feature type="transmembrane region" description="Helical" evidence="13">
    <location>
        <begin position="426"/>
        <end position="448"/>
    </location>
</feature>
<accession>A0A927CIK4</accession>
<evidence type="ECO:0000313" key="15">
    <source>
        <dbReference type="Proteomes" id="UP000632125"/>
    </source>
</evidence>
<keyword evidence="6" id="KW-0050">Antiport</keyword>
<dbReference type="InterPro" id="IPR050222">
    <property type="entry name" value="MATE_MdtK"/>
</dbReference>
<feature type="transmembrane region" description="Helical" evidence="13">
    <location>
        <begin position="103"/>
        <end position="127"/>
    </location>
</feature>
<proteinExistence type="inferred from homology"/>
<comment type="function">
    <text evidence="1">Multidrug efflux pump.</text>
</comment>
<dbReference type="RefSeq" id="WP_190858181.1">
    <property type="nucleotide sequence ID" value="NZ_JACXIY010000002.1"/>
</dbReference>
<keyword evidence="11 13" id="KW-0472">Membrane</keyword>
<dbReference type="Pfam" id="PF01554">
    <property type="entry name" value="MatE"/>
    <property type="match status" value="2"/>
</dbReference>
<dbReference type="Proteomes" id="UP000632125">
    <property type="component" value="Unassembled WGS sequence"/>
</dbReference>
<evidence type="ECO:0000256" key="13">
    <source>
        <dbReference type="SAM" id="Phobius"/>
    </source>
</evidence>
<dbReference type="GO" id="GO:0006811">
    <property type="term" value="P:monoatomic ion transport"/>
    <property type="evidence" value="ECO:0007669"/>
    <property type="project" value="UniProtKB-KW"/>
</dbReference>
<evidence type="ECO:0000313" key="14">
    <source>
        <dbReference type="EMBL" id="MBD2867293.1"/>
    </source>
</evidence>
<feature type="transmembrane region" description="Helical" evidence="13">
    <location>
        <begin position="285"/>
        <end position="311"/>
    </location>
</feature>
<evidence type="ECO:0000256" key="5">
    <source>
        <dbReference type="ARBA" id="ARBA00022448"/>
    </source>
</evidence>
<organism evidence="14 15">
    <name type="scientific">Paenibacillus arenilitoris</name>
    <dbReference type="NCBI Taxonomy" id="2772299"/>
    <lineage>
        <taxon>Bacteria</taxon>
        <taxon>Bacillati</taxon>
        <taxon>Bacillota</taxon>
        <taxon>Bacilli</taxon>
        <taxon>Bacillales</taxon>
        <taxon>Paenibacillaceae</taxon>
        <taxon>Paenibacillus</taxon>
    </lineage>
</organism>
<evidence type="ECO:0000256" key="7">
    <source>
        <dbReference type="ARBA" id="ARBA00022475"/>
    </source>
</evidence>
<protein>
    <recommendedName>
        <fullName evidence="4">Probable multidrug resistance protein NorM</fullName>
    </recommendedName>
    <alternativeName>
        <fullName evidence="12">Multidrug-efflux transporter</fullName>
    </alternativeName>
</protein>
<feature type="transmembrane region" description="Helical" evidence="13">
    <location>
        <begin position="367"/>
        <end position="388"/>
    </location>
</feature>
<feature type="transmembrane region" description="Helical" evidence="13">
    <location>
        <begin position="27"/>
        <end position="51"/>
    </location>
</feature>
<keyword evidence="5" id="KW-0813">Transport</keyword>
<gene>
    <name evidence="14" type="ORF">IDH41_01790</name>
</gene>
<evidence type="ECO:0000256" key="8">
    <source>
        <dbReference type="ARBA" id="ARBA00022692"/>
    </source>
</evidence>
<evidence type="ECO:0000256" key="12">
    <source>
        <dbReference type="ARBA" id="ARBA00031636"/>
    </source>
</evidence>
<feature type="transmembrane region" description="Helical" evidence="13">
    <location>
        <begin position="147"/>
        <end position="165"/>
    </location>
</feature>
<dbReference type="InterPro" id="IPR048279">
    <property type="entry name" value="MdtK-like"/>
</dbReference>
<keyword evidence="15" id="KW-1185">Reference proteome</keyword>
<sequence length="461" mass="49819">MRARMQQKSVSVLSRYFSGSTMDYKQVFAIIVPIFVDSAFIVLMALLNTAMISSSGVAAVSAVSMVDSINIFIINLFAAIATGGTVIVAQYKGSGNQEMVSKAASQAISAVAVASVLMSALVIIFHASALDLLFGGAEADVMHNAKIFLIGSCISYPFIAVYQAVTGVLRGVADTKASLVLSVILNASYFLLNVALVKFADLGVVGLSVALIAARVLGMAAAVFYLTRYNQSLRFQLRDAFKLHLSLLKKIMFIGIPFAAEQMFFNGGKLLTQTFIVQLGTLAITVNAISGSLSMLFQIGGTALSVAVVTVVGQCIGRKNIEDARLFIKSFLWLSTVFFVLITVILLLLFPLLVSLYAPPKEIVPDIFALIVLISVAQPILWSMSFIMPSALRAAGDSKFTSIASLLTMWLFRIILGYILGITLGLGIMGVWLAMVAEWGVRGAIFLWRFRGDKWYRHKLI</sequence>
<dbReference type="PANTHER" id="PTHR43298">
    <property type="entry name" value="MULTIDRUG RESISTANCE PROTEIN NORM-RELATED"/>
    <property type="match status" value="1"/>
</dbReference>
<dbReference type="PANTHER" id="PTHR43298:SF2">
    <property type="entry name" value="FMN_FAD EXPORTER YEEO-RELATED"/>
    <property type="match status" value="1"/>
</dbReference>
<dbReference type="GO" id="GO:0042910">
    <property type="term" value="F:xenobiotic transmembrane transporter activity"/>
    <property type="evidence" value="ECO:0007669"/>
    <property type="project" value="InterPro"/>
</dbReference>
<dbReference type="AlphaFoldDB" id="A0A927CIK4"/>
<dbReference type="EMBL" id="JACXIY010000002">
    <property type="protein sequence ID" value="MBD2867293.1"/>
    <property type="molecule type" value="Genomic_DNA"/>
</dbReference>
<feature type="transmembrane region" description="Helical" evidence="13">
    <location>
        <begin position="177"/>
        <end position="196"/>
    </location>
</feature>
<evidence type="ECO:0000256" key="11">
    <source>
        <dbReference type="ARBA" id="ARBA00023136"/>
    </source>
</evidence>
<feature type="transmembrane region" description="Helical" evidence="13">
    <location>
        <begin position="331"/>
        <end position="355"/>
    </location>
</feature>
<evidence type="ECO:0000256" key="4">
    <source>
        <dbReference type="ARBA" id="ARBA00020268"/>
    </source>
</evidence>
<dbReference type="PIRSF" id="PIRSF006603">
    <property type="entry name" value="DinF"/>
    <property type="match status" value="1"/>
</dbReference>
<evidence type="ECO:0000256" key="2">
    <source>
        <dbReference type="ARBA" id="ARBA00004651"/>
    </source>
</evidence>
<name>A0A927CIK4_9BACL</name>
<dbReference type="GO" id="GO:0015297">
    <property type="term" value="F:antiporter activity"/>
    <property type="evidence" value="ECO:0007669"/>
    <property type="project" value="UniProtKB-KW"/>
</dbReference>
<reference evidence="14" key="1">
    <citation type="submission" date="2020-09" db="EMBL/GenBank/DDBJ databases">
        <title>A novel bacterium of genus Paenibacillus, isolated from South China Sea.</title>
        <authorList>
            <person name="Huang H."/>
            <person name="Mo K."/>
            <person name="Hu Y."/>
        </authorList>
    </citation>
    <scope>NUCLEOTIDE SEQUENCE</scope>
    <source>
        <strain evidence="14">IB182493</strain>
    </source>
</reference>
<dbReference type="InterPro" id="IPR002528">
    <property type="entry name" value="MATE_fam"/>
</dbReference>
<feature type="transmembrane region" description="Helical" evidence="13">
    <location>
        <begin position="400"/>
        <end position="420"/>
    </location>
</feature>
<feature type="transmembrane region" description="Helical" evidence="13">
    <location>
        <begin position="247"/>
        <end position="265"/>
    </location>
</feature>
<keyword evidence="7" id="KW-1003">Cell membrane</keyword>
<evidence type="ECO:0000256" key="1">
    <source>
        <dbReference type="ARBA" id="ARBA00003408"/>
    </source>
</evidence>
<dbReference type="GO" id="GO:0005886">
    <property type="term" value="C:plasma membrane"/>
    <property type="evidence" value="ECO:0007669"/>
    <property type="project" value="UniProtKB-SubCell"/>
</dbReference>
<feature type="transmembrane region" description="Helical" evidence="13">
    <location>
        <begin position="202"/>
        <end position="226"/>
    </location>
</feature>
<evidence type="ECO:0000256" key="6">
    <source>
        <dbReference type="ARBA" id="ARBA00022449"/>
    </source>
</evidence>
<dbReference type="NCBIfam" id="TIGR00797">
    <property type="entry name" value="matE"/>
    <property type="match status" value="1"/>
</dbReference>
<keyword evidence="9 13" id="KW-1133">Transmembrane helix</keyword>